<evidence type="ECO:0000256" key="6">
    <source>
        <dbReference type="ARBA" id="ARBA00022824"/>
    </source>
</evidence>
<dbReference type="SUPFAM" id="SSF69593">
    <property type="entry name" value="Glycerol-3-phosphate (1)-acyltransferase"/>
    <property type="match status" value="1"/>
</dbReference>
<feature type="transmembrane region" description="Helical" evidence="11">
    <location>
        <begin position="43"/>
        <end position="60"/>
    </location>
</feature>
<evidence type="ECO:0000256" key="8">
    <source>
        <dbReference type="ARBA" id="ARBA00023098"/>
    </source>
</evidence>
<evidence type="ECO:0008006" key="13">
    <source>
        <dbReference type="Google" id="ProtNLM"/>
    </source>
</evidence>
<keyword evidence="10" id="KW-0012">Acyltransferase</keyword>
<keyword evidence="9 11" id="KW-0472">Membrane</keyword>
<dbReference type="GO" id="GO:0004144">
    <property type="term" value="F:diacylglycerol O-acyltransferase activity"/>
    <property type="evidence" value="ECO:0007669"/>
    <property type="project" value="TreeGrafter"/>
</dbReference>
<protein>
    <recommendedName>
        <fullName evidence="13">Acyltransferase</fullName>
    </recommendedName>
</protein>
<comment type="subcellular location">
    <subcellularLocation>
        <location evidence="1">Endoplasmic reticulum membrane</location>
        <topology evidence="1">Multi-pass membrane protein</topology>
    </subcellularLocation>
</comment>
<dbReference type="Pfam" id="PF03982">
    <property type="entry name" value="DAGAT"/>
    <property type="match status" value="1"/>
</dbReference>
<dbReference type="GO" id="GO:0019432">
    <property type="term" value="P:triglyceride biosynthetic process"/>
    <property type="evidence" value="ECO:0007669"/>
    <property type="project" value="TreeGrafter"/>
</dbReference>
<name>A0A6B2LBC0_9EUKA</name>
<dbReference type="PANTHER" id="PTHR12317">
    <property type="entry name" value="DIACYLGLYCEROL O-ACYLTRANSFERASE"/>
    <property type="match status" value="1"/>
</dbReference>
<evidence type="ECO:0000256" key="3">
    <source>
        <dbReference type="ARBA" id="ARBA00022516"/>
    </source>
</evidence>
<evidence type="ECO:0000256" key="7">
    <source>
        <dbReference type="ARBA" id="ARBA00022989"/>
    </source>
</evidence>
<dbReference type="PANTHER" id="PTHR12317:SF63">
    <property type="entry name" value="DIACYLGLYCEROL O-ACYLTRANSFERASE 2"/>
    <property type="match status" value="1"/>
</dbReference>
<evidence type="ECO:0000256" key="2">
    <source>
        <dbReference type="ARBA" id="ARBA00005420"/>
    </source>
</evidence>
<accession>A0A6B2LBC0</accession>
<keyword evidence="5 11" id="KW-0812">Transmembrane</keyword>
<evidence type="ECO:0000256" key="1">
    <source>
        <dbReference type="ARBA" id="ARBA00004477"/>
    </source>
</evidence>
<comment type="similarity">
    <text evidence="2">Belongs to the diacylglycerol acyltransferase family.</text>
</comment>
<evidence type="ECO:0000256" key="9">
    <source>
        <dbReference type="ARBA" id="ARBA00023136"/>
    </source>
</evidence>
<evidence type="ECO:0000313" key="12">
    <source>
        <dbReference type="EMBL" id="NDV34221.1"/>
    </source>
</evidence>
<evidence type="ECO:0000256" key="4">
    <source>
        <dbReference type="ARBA" id="ARBA00022679"/>
    </source>
</evidence>
<evidence type="ECO:0000256" key="10">
    <source>
        <dbReference type="ARBA" id="ARBA00023315"/>
    </source>
</evidence>
<keyword evidence="7 11" id="KW-1133">Transmembrane helix</keyword>
<organism evidence="12">
    <name type="scientific">Arcella intermedia</name>
    <dbReference type="NCBI Taxonomy" id="1963864"/>
    <lineage>
        <taxon>Eukaryota</taxon>
        <taxon>Amoebozoa</taxon>
        <taxon>Tubulinea</taxon>
        <taxon>Elardia</taxon>
        <taxon>Arcellinida</taxon>
        <taxon>Sphaerothecina</taxon>
        <taxon>Arcellidae</taxon>
        <taxon>Arcella</taxon>
    </lineage>
</organism>
<sequence>MVGSLCLFVFLSWLFVLILVLPAGMYWYPWVFVPLTALVWSSIYWPSPVCYWESFINGYIMEQCRRYFKMTYKVEQPLDTSRNYLICHFPHGVFPLGPLLGSSVVKIMSPGLKVYGISSDSIFKIPLYRHIFSWLGCRPATRENFKKLLGEASCGVVVGGLAEMYMQHEDHEEVLLRSRKGFVEVALETGSPLVPVYYFGNSQILRFVPKSLQSFSRKLRVSLGIVYGRYFLPVPFLVPLHMVVGKPVEVPKMAKEDPEFPKMVEEVHQRLVQALQELFDNNKEEYGWKNRKLVIV</sequence>
<keyword evidence="3" id="KW-0444">Lipid biosynthesis</keyword>
<dbReference type="InterPro" id="IPR007130">
    <property type="entry name" value="DAGAT"/>
</dbReference>
<dbReference type="AlphaFoldDB" id="A0A6B2LBC0"/>
<reference evidence="12" key="1">
    <citation type="journal article" date="2020" name="J. Eukaryot. Microbiol.">
        <title>De novo Sequencing, Assembly and Annotation of the Transcriptome for the Free-Living Testate Amoeba Arcella intermedia.</title>
        <authorList>
            <person name="Ribeiro G.M."/>
            <person name="Porfirio-Sousa A.L."/>
            <person name="Maurer-Alcala X.X."/>
            <person name="Katz L.A."/>
            <person name="Lahr D.J.G."/>
        </authorList>
    </citation>
    <scope>NUCLEOTIDE SEQUENCE</scope>
</reference>
<evidence type="ECO:0000256" key="5">
    <source>
        <dbReference type="ARBA" id="ARBA00022692"/>
    </source>
</evidence>
<dbReference type="GO" id="GO:0005789">
    <property type="term" value="C:endoplasmic reticulum membrane"/>
    <property type="evidence" value="ECO:0007669"/>
    <property type="project" value="UniProtKB-SubCell"/>
</dbReference>
<keyword evidence="4" id="KW-0808">Transferase</keyword>
<keyword evidence="6" id="KW-0256">Endoplasmic reticulum</keyword>
<proteinExistence type="inferred from homology"/>
<feature type="transmembrane region" description="Helical" evidence="11">
    <location>
        <begin position="7"/>
        <end position="28"/>
    </location>
</feature>
<dbReference type="EMBL" id="GIBP01005252">
    <property type="protein sequence ID" value="NDV34221.1"/>
    <property type="molecule type" value="Transcribed_RNA"/>
</dbReference>
<dbReference type="CDD" id="cd07987">
    <property type="entry name" value="LPLAT_MGAT-like"/>
    <property type="match status" value="1"/>
</dbReference>
<keyword evidence="8" id="KW-0443">Lipid metabolism</keyword>
<evidence type="ECO:0000256" key="11">
    <source>
        <dbReference type="SAM" id="Phobius"/>
    </source>
</evidence>